<gene>
    <name evidence="1" type="ORF">HLB09_05825</name>
</gene>
<comment type="caution">
    <text evidence="1">The sequence shown here is derived from an EMBL/GenBank/DDBJ whole genome shotgun (WGS) entry which is preliminary data.</text>
</comment>
<name>A0A849BHK3_9ACTN</name>
<dbReference type="EMBL" id="JABEMA010000054">
    <property type="protein sequence ID" value="NNH22620.1"/>
    <property type="molecule type" value="Genomic_DNA"/>
</dbReference>
<evidence type="ECO:0000313" key="1">
    <source>
        <dbReference type="EMBL" id="NNH22620.1"/>
    </source>
</evidence>
<protein>
    <submittedName>
        <fullName evidence="1">Uncharacterized protein</fullName>
    </submittedName>
</protein>
<sequence length="122" mass="14050">MPKPPDISKYLKDARFDAYRQRVGRLLRGEANVGLLLVDVAPHYEQIGGALWWRLWSPVYEVLWEHAIVDGTFTDAYVPDDAAQEALNDYGSGRFDHYGEVLQVKWTDRDESQRLRISHFGG</sequence>
<proteinExistence type="predicted"/>
<dbReference type="RefSeq" id="WP_171202460.1">
    <property type="nucleotide sequence ID" value="NZ_BAAANP010000079.1"/>
</dbReference>
<keyword evidence="2" id="KW-1185">Reference proteome</keyword>
<organism evidence="1 2">
    <name type="scientific">Pseudokineococcus marinus</name>
    <dbReference type="NCBI Taxonomy" id="351215"/>
    <lineage>
        <taxon>Bacteria</taxon>
        <taxon>Bacillati</taxon>
        <taxon>Actinomycetota</taxon>
        <taxon>Actinomycetes</taxon>
        <taxon>Kineosporiales</taxon>
        <taxon>Kineosporiaceae</taxon>
        <taxon>Pseudokineococcus</taxon>
    </lineage>
</organism>
<dbReference type="AlphaFoldDB" id="A0A849BHK3"/>
<evidence type="ECO:0000313" key="2">
    <source>
        <dbReference type="Proteomes" id="UP000555552"/>
    </source>
</evidence>
<dbReference type="Proteomes" id="UP000555552">
    <property type="component" value="Unassembled WGS sequence"/>
</dbReference>
<accession>A0A849BHK3</accession>
<reference evidence="1 2" key="1">
    <citation type="submission" date="2020-05" db="EMBL/GenBank/DDBJ databases">
        <title>MicrobeNet Type strains.</title>
        <authorList>
            <person name="Nicholson A.C."/>
        </authorList>
    </citation>
    <scope>NUCLEOTIDE SEQUENCE [LARGE SCALE GENOMIC DNA]</scope>
    <source>
        <strain evidence="1 2">JCM 14547</strain>
    </source>
</reference>